<sequence>MKTLYFKANLIFVF</sequence>
<gene>
    <name evidence="1" type="ORF">WG66_11633</name>
</gene>
<dbReference type="Proteomes" id="UP000054988">
    <property type="component" value="Unassembled WGS sequence"/>
</dbReference>
<evidence type="ECO:0000313" key="2">
    <source>
        <dbReference type="Proteomes" id="UP000054988"/>
    </source>
</evidence>
<name>A0A0W0FHG7_MONRR</name>
<comment type="caution">
    <text evidence="1">The sequence shown here is derived from an EMBL/GenBank/DDBJ whole genome shotgun (WGS) entry which is preliminary data.</text>
</comment>
<protein>
    <submittedName>
        <fullName evidence="1">Uncharacterized protein</fullName>
    </submittedName>
</protein>
<reference evidence="1 2" key="1">
    <citation type="submission" date="2015-12" db="EMBL/GenBank/DDBJ databases">
        <title>Draft genome sequence of Moniliophthora roreri, the causal agent of frosty pod rot of cacao.</title>
        <authorList>
            <person name="Aime M.C."/>
            <person name="Diaz-Valderrama J.R."/>
            <person name="Kijpornyongpan T."/>
            <person name="Phillips-Mora W."/>
        </authorList>
    </citation>
    <scope>NUCLEOTIDE SEQUENCE [LARGE SCALE GENOMIC DNA]</scope>
    <source>
        <strain evidence="1 2">MCA 2952</strain>
    </source>
</reference>
<proteinExistence type="predicted"/>
<dbReference type="EMBL" id="LATX01001979">
    <property type="protein sequence ID" value="KTB35791.1"/>
    <property type="molecule type" value="Genomic_DNA"/>
</dbReference>
<accession>A0A0W0FHG7</accession>
<organism evidence="1 2">
    <name type="scientific">Moniliophthora roreri</name>
    <name type="common">Frosty pod rot fungus</name>
    <name type="synonym">Monilia roreri</name>
    <dbReference type="NCBI Taxonomy" id="221103"/>
    <lineage>
        <taxon>Eukaryota</taxon>
        <taxon>Fungi</taxon>
        <taxon>Dikarya</taxon>
        <taxon>Basidiomycota</taxon>
        <taxon>Agaricomycotina</taxon>
        <taxon>Agaricomycetes</taxon>
        <taxon>Agaricomycetidae</taxon>
        <taxon>Agaricales</taxon>
        <taxon>Marasmiineae</taxon>
        <taxon>Marasmiaceae</taxon>
        <taxon>Moniliophthora</taxon>
    </lineage>
</organism>
<evidence type="ECO:0000313" key="1">
    <source>
        <dbReference type="EMBL" id="KTB35791.1"/>
    </source>
</evidence>